<proteinExistence type="predicted"/>
<accession>W2TY67</accession>
<dbReference type="OrthoDB" id="5799308at2759"/>
<sequence length="147" mass="16714">MAAIGSASRTSGCTSEDNQRTRLLLNFDLHDALFLEKDKRSMMGQFSYELFDGSDLQKVDVDSPPYVEIPSPPPVFGGCRELISRAKKLEVRLHEQVIIRPKRNSSNVVKNQLYENLINEDHTNDMNSFIQLMNSNKHSQALPQVLH</sequence>
<reference evidence="2" key="1">
    <citation type="journal article" date="2014" name="Nat. Genet.">
        <title>Genome of the human hookworm Necator americanus.</title>
        <authorList>
            <person name="Tang Y.T."/>
            <person name="Gao X."/>
            <person name="Rosa B.A."/>
            <person name="Abubucker S."/>
            <person name="Hallsworth-Pepin K."/>
            <person name="Martin J."/>
            <person name="Tyagi R."/>
            <person name="Heizer E."/>
            <person name="Zhang X."/>
            <person name="Bhonagiri-Palsikar V."/>
            <person name="Minx P."/>
            <person name="Warren W.C."/>
            <person name="Wang Q."/>
            <person name="Zhan B."/>
            <person name="Hotez P.J."/>
            <person name="Sternberg P.W."/>
            <person name="Dougall A."/>
            <person name="Gaze S.T."/>
            <person name="Mulvenna J."/>
            <person name="Sotillo J."/>
            <person name="Ranganathan S."/>
            <person name="Rabelo E.M."/>
            <person name="Wilson R.K."/>
            <person name="Felgner P.L."/>
            <person name="Bethony J."/>
            <person name="Hawdon J.M."/>
            <person name="Gasser R.B."/>
            <person name="Loukas A."/>
            <person name="Mitreva M."/>
        </authorList>
    </citation>
    <scope>NUCLEOTIDE SEQUENCE [LARGE SCALE GENOMIC DNA]</scope>
</reference>
<keyword evidence="2" id="KW-1185">Reference proteome</keyword>
<name>W2TY67_NECAM</name>
<gene>
    <name evidence="1" type="ORF">NECAME_16127</name>
</gene>
<organism evidence="1 2">
    <name type="scientific">Necator americanus</name>
    <name type="common">Human hookworm</name>
    <dbReference type="NCBI Taxonomy" id="51031"/>
    <lineage>
        <taxon>Eukaryota</taxon>
        <taxon>Metazoa</taxon>
        <taxon>Ecdysozoa</taxon>
        <taxon>Nematoda</taxon>
        <taxon>Chromadorea</taxon>
        <taxon>Rhabditida</taxon>
        <taxon>Rhabditina</taxon>
        <taxon>Rhabditomorpha</taxon>
        <taxon>Strongyloidea</taxon>
        <taxon>Ancylostomatidae</taxon>
        <taxon>Bunostominae</taxon>
        <taxon>Necator</taxon>
    </lineage>
</organism>
<dbReference type="KEGG" id="nai:NECAME_16127"/>
<dbReference type="AlphaFoldDB" id="W2TY67"/>
<evidence type="ECO:0000313" key="2">
    <source>
        <dbReference type="Proteomes" id="UP000053676"/>
    </source>
</evidence>
<evidence type="ECO:0000313" key="1">
    <source>
        <dbReference type="EMBL" id="ETN86783.1"/>
    </source>
</evidence>
<protein>
    <submittedName>
        <fullName evidence="1">Uncharacterized protein</fullName>
    </submittedName>
</protein>
<dbReference type="Proteomes" id="UP000053676">
    <property type="component" value="Unassembled WGS sequence"/>
</dbReference>
<dbReference type="EMBL" id="KI657488">
    <property type="protein sequence ID" value="ETN86783.1"/>
    <property type="molecule type" value="Genomic_DNA"/>
</dbReference>